<name>A0A086JH35_TOXGO</name>
<dbReference type="InterPro" id="IPR004000">
    <property type="entry name" value="Actin"/>
</dbReference>
<dbReference type="Proteomes" id="UP000028837">
    <property type="component" value="Unassembled WGS sequence"/>
</dbReference>
<accession>A0A086JH35</accession>
<dbReference type="Gene3D" id="3.30.420.40">
    <property type="match status" value="2"/>
</dbReference>
<dbReference type="Gene3D" id="3.90.640.10">
    <property type="entry name" value="Actin, Chain A, domain 4"/>
    <property type="match status" value="1"/>
</dbReference>
<evidence type="ECO:0000256" key="1">
    <source>
        <dbReference type="ARBA" id="ARBA00049360"/>
    </source>
</evidence>
<dbReference type="SUPFAM" id="SSF53067">
    <property type="entry name" value="Actin-like ATPase domain"/>
    <property type="match status" value="2"/>
</dbReference>
<feature type="region of interest" description="Disordered" evidence="3">
    <location>
        <begin position="162"/>
        <end position="274"/>
    </location>
</feature>
<dbReference type="SMART" id="SM00268">
    <property type="entry name" value="ACTIN"/>
    <property type="match status" value="1"/>
</dbReference>
<dbReference type="InterPro" id="IPR043129">
    <property type="entry name" value="ATPase_NBD"/>
</dbReference>
<dbReference type="VEuPathDB" id="ToxoDB:TGDOM2_257710"/>
<dbReference type="EMBL" id="AHZU02001525">
    <property type="protein sequence ID" value="KFG31453.1"/>
    <property type="molecule type" value="Genomic_DNA"/>
</dbReference>
<comment type="similarity">
    <text evidence="2">Belongs to the actin family.</text>
</comment>
<feature type="compositionally biased region" description="Polar residues" evidence="3">
    <location>
        <begin position="232"/>
        <end position="242"/>
    </location>
</feature>
<feature type="compositionally biased region" description="Low complexity" evidence="3">
    <location>
        <begin position="448"/>
        <end position="459"/>
    </location>
</feature>
<gene>
    <name evidence="4" type="ORF">TGDOM2_257710</name>
</gene>
<proteinExistence type="inferred from homology"/>
<comment type="caution">
    <text evidence="4">The sequence shown here is derived from an EMBL/GenBank/DDBJ whole genome shotgun (WGS) entry which is preliminary data.</text>
</comment>
<organism evidence="4 5">
    <name type="scientific">Toxoplasma gondii GAB2-2007-GAL-DOM2</name>
    <dbReference type="NCBI Taxonomy" id="1130820"/>
    <lineage>
        <taxon>Eukaryota</taxon>
        <taxon>Sar</taxon>
        <taxon>Alveolata</taxon>
        <taxon>Apicomplexa</taxon>
        <taxon>Conoidasida</taxon>
        <taxon>Coccidia</taxon>
        <taxon>Eucoccidiorida</taxon>
        <taxon>Eimeriorina</taxon>
        <taxon>Sarcocystidae</taxon>
        <taxon>Toxoplasma</taxon>
    </lineage>
</organism>
<protein>
    <submittedName>
        <fullName evidence="4">Actin-like protein ALP 5</fullName>
    </submittedName>
</protein>
<feature type="compositionally biased region" description="Basic and acidic residues" evidence="3">
    <location>
        <begin position="204"/>
        <end position="231"/>
    </location>
</feature>
<evidence type="ECO:0000256" key="3">
    <source>
        <dbReference type="SAM" id="MobiDB-lite"/>
    </source>
</evidence>
<sequence length="612" mass="66488">MLAYDSAPAVVLDNGTGCLKVGFAGEARPLHTLNSCVGQVRERQNQGMLLYGDDVLLSSNYFCLRPSASASSAPSPLFSDVEMLRDLWEVLFSHKRYMNLSAAQIAEKGVIVTEPFLAPPGVRQALSEVLFEDFQFKQVLFVPAQQAVPFAFLSGPIEEEEDGGENFLCRDMGDSPDAPLGVRTSQKPGRQPLAPDVVRWYRGPRLETERAERGSRGFEGHSGLEEKRESEGQGQVGSQTNGRRPIVGEVQRDAGRKPASGGPRRRKSDFRDEASTRLGVKSAGLLSSSSSLSGAPFSDFSSSPENSVFKGKLCGLVVDVGFSGSMVVPYMDLQPVERAALRTSVGGNLLTTVLKNLCGFRSLNLERNELLVQRMKETSCFVSRHFDAQLERARREATVAGGGAPCLERSHLFKEVVLPEYGPGASNAAILSFFKAPLSENETQVETSDSVSSVSAQGASPGGGSSKEERTVRLCTERISVPEVLFHPPDVGSSECGIVELIQRSISLLPRELQPFACSEILLVGGSSQFPGLRQRLWQELRAVLPEHWDVNIYTEAEPQFSVWRGASCSYADRALFDLNAVTREQFSEAGTPLCRSNGKHTGRGALDGGLY</sequence>
<reference evidence="4 5" key="1">
    <citation type="submission" date="2014-02" db="EMBL/GenBank/DDBJ databases">
        <authorList>
            <person name="Sibley D."/>
            <person name="Venepally P."/>
            <person name="Karamycheva S."/>
            <person name="Hadjithomas M."/>
            <person name="Khan A."/>
            <person name="Brunk B."/>
            <person name="Roos D."/>
            <person name="Caler E."/>
            <person name="Lorenzi H."/>
        </authorList>
    </citation>
    <scope>NUCLEOTIDE SEQUENCE [LARGE SCALE GENOMIC DNA]</scope>
    <source>
        <strain evidence="4 5">GAB2-2007-GAL-DOM2</strain>
    </source>
</reference>
<feature type="region of interest" description="Disordered" evidence="3">
    <location>
        <begin position="445"/>
        <end position="469"/>
    </location>
</feature>
<comment type="catalytic activity">
    <reaction evidence="1">
        <text>ATP + H2O = ADP + phosphate + H(+)</text>
        <dbReference type="Rhea" id="RHEA:13065"/>
        <dbReference type="ChEBI" id="CHEBI:15377"/>
        <dbReference type="ChEBI" id="CHEBI:15378"/>
        <dbReference type="ChEBI" id="CHEBI:30616"/>
        <dbReference type="ChEBI" id="CHEBI:43474"/>
        <dbReference type="ChEBI" id="CHEBI:456216"/>
    </reaction>
</comment>
<dbReference type="PANTHER" id="PTHR11937">
    <property type="entry name" value="ACTIN"/>
    <property type="match status" value="1"/>
</dbReference>
<dbReference type="AlphaFoldDB" id="A0A086JH35"/>
<evidence type="ECO:0000313" key="4">
    <source>
        <dbReference type="EMBL" id="KFG31453.1"/>
    </source>
</evidence>
<dbReference type="Pfam" id="PF00022">
    <property type="entry name" value="Actin"/>
    <property type="match status" value="2"/>
</dbReference>
<evidence type="ECO:0000256" key="2">
    <source>
        <dbReference type="RuleBase" id="RU000487"/>
    </source>
</evidence>
<evidence type="ECO:0000313" key="5">
    <source>
        <dbReference type="Proteomes" id="UP000028837"/>
    </source>
</evidence>
<dbReference type="OrthoDB" id="6220758at2759"/>